<gene>
    <name evidence="1" type="ORF">DSCO28_48090</name>
</gene>
<dbReference type="EMBL" id="AP021876">
    <property type="protein sequence ID" value="BBO84243.1"/>
    <property type="molecule type" value="Genomic_DNA"/>
</dbReference>
<evidence type="ECO:0000313" key="1">
    <source>
        <dbReference type="EMBL" id="BBO84243.1"/>
    </source>
</evidence>
<evidence type="ECO:0000313" key="2">
    <source>
        <dbReference type="Proteomes" id="UP000425960"/>
    </source>
</evidence>
<protein>
    <recommendedName>
        <fullName evidence="3">NADP-dependent oxidoreductase domain-containing protein</fullName>
    </recommendedName>
</protein>
<name>A0A5K7ZVH2_9BACT</name>
<dbReference type="RefSeq" id="WP_407924793.1">
    <property type="nucleotide sequence ID" value="NZ_AP021876.1"/>
</dbReference>
<accession>A0A5K7ZVH2</accession>
<dbReference type="SUPFAM" id="SSF51430">
    <property type="entry name" value="NAD(P)-linked oxidoreductase"/>
    <property type="match status" value="1"/>
</dbReference>
<dbReference type="Gene3D" id="3.20.20.100">
    <property type="entry name" value="NADP-dependent oxidoreductase domain"/>
    <property type="match status" value="1"/>
</dbReference>
<sequence length="60" mass="6568">MIIGAKTPEQLAENLASPDVTLTEDEVARLKAVSDLPAEYPGWMLERQAAFRFPEPPADA</sequence>
<organism evidence="1 2">
    <name type="scientific">Desulfosarcina ovata subsp. sediminis</name>
    <dbReference type="NCBI Taxonomy" id="885957"/>
    <lineage>
        <taxon>Bacteria</taxon>
        <taxon>Pseudomonadati</taxon>
        <taxon>Thermodesulfobacteriota</taxon>
        <taxon>Desulfobacteria</taxon>
        <taxon>Desulfobacterales</taxon>
        <taxon>Desulfosarcinaceae</taxon>
        <taxon>Desulfosarcina</taxon>
    </lineage>
</organism>
<dbReference type="InterPro" id="IPR036812">
    <property type="entry name" value="NAD(P)_OxRdtase_dom_sf"/>
</dbReference>
<dbReference type="AlphaFoldDB" id="A0A5K7ZVH2"/>
<proteinExistence type="predicted"/>
<evidence type="ECO:0008006" key="3">
    <source>
        <dbReference type="Google" id="ProtNLM"/>
    </source>
</evidence>
<dbReference type="KEGG" id="dov:DSCO28_48090"/>
<reference evidence="1 2" key="1">
    <citation type="submission" date="2019-11" db="EMBL/GenBank/DDBJ databases">
        <title>Comparative genomics of hydrocarbon-degrading Desulfosarcina strains.</title>
        <authorList>
            <person name="Watanabe M."/>
            <person name="Kojima H."/>
            <person name="Fukui M."/>
        </authorList>
    </citation>
    <scope>NUCLEOTIDE SEQUENCE [LARGE SCALE GENOMIC DNA]</scope>
    <source>
        <strain evidence="1 2">28bB2T</strain>
    </source>
</reference>
<dbReference type="Proteomes" id="UP000425960">
    <property type="component" value="Chromosome"/>
</dbReference>